<dbReference type="InterPro" id="IPR054722">
    <property type="entry name" value="PolX-like_BBD"/>
</dbReference>
<evidence type="ECO:0000313" key="2">
    <source>
        <dbReference type="EMBL" id="PON58935.1"/>
    </source>
</evidence>
<dbReference type="EMBL" id="JXTC01000380">
    <property type="protein sequence ID" value="PON58935.1"/>
    <property type="molecule type" value="Genomic_DNA"/>
</dbReference>
<gene>
    <name evidence="2" type="ORF">TorRG33x02_289700</name>
</gene>
<organism evidence="2 3">
    <name type="scientific">Trema orientale</name>
    <name type="common">Charcoal tree</name>
    <name type="synonym">Celtis orientalis</name>
    <dbReference type="NCBI Taxonomy" id="63057"/>
    <lineage>
        <taxon>Eukaryota</taxon>
        <taxon>Viridiplantae</taxon>
        <taxon>Streptophyta</taxon>
        <taxon>Embryophyta</taxon>
        <taxon>Tracheophyta</taxon>
        <taxon>Spermatophyta</taxon>
        <taxon>Magnoliopsida</taxon>
        <taxon>eudicotyledons</taxon>
        <taxon>Gunneridae</taxon>
        <taxon>Pentapetalae</taxon>
        <taxon>rosids</taxon>
        <taxon>fabids</taxon>
        <taxon>Rosales</taxon>
        <taxon>Cannabaceae</taxon>
        <taxon>Trema</taxon>
    </lineage>
</organism>
<comment type="caution">
    <text evidence="2">The sequence shown here is derived from an EMBL/GenBank/DDBJ whole genome shotgun (WGS) entry which is preliminary data.</text>
</comment>
<dbReference type="AlphaFoldDB" id="A0A2P5CD54"/>
<accession>A0A2P5CD54</accession>
<proteinExistence type="predicted"/>
<evidence type="ECO:0000259" key="1">
    <source>
        <dbReference type="Pfam" id="PF22936"/>
    </source>
</evidence>
<dbReference type="Pfam" id="PF22936">
    <property type="entry name" value="Pol_BBD"/>
    <property type="match status" value="1"/>
</dbReference>
<dbReference type="OrthoDB" id="1937754at2759"/>
<name>A0A2P5CD54_TREOI</name>
<keyword evidence="3" id="KW-1185">Reference proteome</keyword>
<dbReference type="Proteomes" id="UP000237000">
    <property type="component" value="Unassembled WGS sequence"/>
</dbReference>
<feature type="domain" description="Retrovirus-related Pol polyprotein from transposon TNT 1-94-like beta-barrel" evidence="1">
    <location>
        <begin position="8"/>
        <end position="62"/>
    </location>
</feature>
<evidence type="ECO:0000313" key="3">
    <source>
        <dbReference type="Proteomes" id="UP000237000"/>
    </source>
</evidence>
<reference evidence="3" key="1">
    <citation type="submission" date="2016-06" db="EMBL/GenBank/DDBJ databases">
        <title>Parallel loss of symbiosis genes in relatives of nitrogen-fixing non-legume Parasponia.</title>
        <authorList>
            <person name="Van Velzen R."/>
            <person name="Holmer R."/>
            <person name="Bu F."/>
            <person name="Rutten L."/>
            <person name="Van Zeijl A."/>
            <person name="Liu W."/>
            <person name="Santuari L."/>
            <person name="Cao Q."/>
            <person name="Sharma T."/>
            <person name="Shen D."/>
            <person name="Roswanjaya Y."/>
            <person name="Wardhani T."/>
            <person name="Kalhor M.S."/>
            <person name="Jansen J."/>
            <person name="Van den Hoogen J."/>
            <person name="Gungor B."/>
            <person name="Hartog M."/>
            <person name="Hontelez J."/>
            <person name="Verver J."/>
            <person name="Yang W.-C."/>
            <person name="Schijlen E."/>
            <person name="Repin R."/>
            <person name="Schilthuizen M."/>
            <person name="Schranz E."/>
            <person name="Heidstra R."/>
            <person name="Miyata K."/>
            <person name="Fedorova E."/>
            <person name="Kohlen W."/>
            <person name="Bisseling T."/>
            <person name="Smit S."/>
            <person name="Geurts R."/>
        </authorList>
    </citation>
    <scope>NUCLEOTIDE SEQUENCE [LARGE SCALE GENOMIC DNA]</scope>
    <source>
        <strain evidence="3">cv. RG33-2</strain>
    </source>
</reference>
<sequence length="152" mass="16735">MSGSEFLGQEQIHMGNGSGLVIKHVGNSMFQSPFQSKTLYLNNLLHVPAITKNLLSVSQFSRDNNVFFEFHSNTYFVKDQVTKLTLLVGKLRNGLYVFDSTQMGSLFKLPGSSSNTFYPPTAFTSCFSASNSNCNNTHSVTNSSVPNVTSLF</sequence>
<dbReference type="InParanoid" id="A0A2P5CD54"/>
<protein>
    <recommendedName>
        <fullName evidence="1">Retrovirus-related Pol polyprotein from transposon TNT 1-94-like beta-barrel domain-containing protein</fullName>
    </recommendedName>
</protein>
<dbReference type="STRING" id="63057.A0A2P5CD54"/>